<accession>A0A382SR74</accession>
<reference evidence="1" key="1">
    <citation type="submission" date="2018-05" db="EMBL/GenBank/DDBJ databases">
        <authorList>
            <person name="Lanie J.A."/>
            <person name="Ng W.-L."/>
            <person name="Kazmierczak K.M."/>
            <person name="Andrzejewski T.M."/>
            <person name="Davidsen T.M."/>
            <person name="Wayne K.J."/>
            <person name="Tettelin H."/>
            <person name="Glass J.I."/>
            <person name="Rusch D."/>
            <person name="Podicherti R."/>
            <person name="Tsui H.-C.T."/>
            <person name="Winkler M.E."/>
        </authorList>
    </citation>
    <scope>NUCLEOTIDE SEQUENCE</scope>
</reference>
<evidence type="ECO:0000313" key="1">
    <source>
        <dbReference type="EMBL" id="SVD12062.1"/>
    </source>
</evidence>
<sequence>MTFEEKIKDIIQYYNLGNFLKAESIAKSLLTRNAQDYQLCNIYGLILLKLDKTEGAISYF</sequence>
<gene>
    <name evidence="1" type="ORF">METZ01_LOCUS364916</name>
</gene>
<dbReference type="Gene3D" id="1.25.40.10">
    <property type="entry name" value="Tetratricopeptide repeat domain"/>
    <property type="match status" value="1"/>
</dbReference>
<feature type="non-terminal residue" evidence="1">
    <location>
        <position position="60"/>
    </location>
</feature>
<protein>
    <submittedName>
        <fullName evidence="1">Uncharacterized protein</fullName>
    </submittedName>
</protein>
<dbReference type="AlphaFoldDB" id="A0A382SR74"/>
<dbReference type="EMBL" id="UINC01130786">
    <property type="protein sequence ID" value="SVD12062.1"/>
    <property type="molecule type" value="Genomic_DNA"/>
</dbReference>
<organism evidence="1">
    <name type="scientific">marine metagenome</name>
    <dbReference type="NCBI Taxonomy" id="408172"/>
    <lineage>
        <taxon>unclassified sequences</taxon>
        <taxon>metagenomes</taxon>
        <taxon>ecological metagenomes</taxon>
    </lineage>
</organism>
<proteinExistence type="predicted"/>
<name>A0A382SR74_9ZZZZ</name>
<dbReference type="SUPFAM" id="SSF48452">
    <property type="entry name" value="TPR-like"/>
    <property type="match status" value="1"/>
</dbReference>
<dbReference type="InterPro" id="IPR011990">
    <property type="entry name" value="TPR-like_helical_dom_sf"/>
</dbReference>